<dbReference type="InParanoid" id="A0A803T8J7"/>
<organism evidence="1 2">
    <name type="scientific">Anolis carolinensis</name>
    <name type="common">Green anole</name>
    <name type="synonym">American chameleon</name>
    <dbReference type="NCBI Taxonomy" id="28377"/>
    <lineage>
        <taxon>Eukaryota</taxon>
        <taxon>Metazoa</taxon>
        <taxon>Chordata</taxon>
        <taxon>Craniata</taxon>
        <taxon>Vertebrata</taxon>
        <taxon>Euteleostomi</taxon>
        <taxon>Lepidosauria</taxon>
        <taxon>Squamata</taxon>
        <taxon>Bifurcata</taxon>
        <taxon>Unidentata</taxon>
        <taxon>Episquamata</taxon>
        <taxon>Toxicofera</taxon>
        <taxon>Iguania</taxon>
        <taxon>Dactyloidae</taxon>
        <taxon>Anolis</taxon>
    </lineage>
</organism>
<dbReference type="AlphaFoldDB" id="A0A803T8J7"/>
<reference evidence="1" key="2">
    <citation type="submission" date="2025-08" db="UniProtKB">
        <authorList>
            <consortium name="Ensembl"/>
        </authorList>
    </citation>
    <scope>IDENTIFICATION</scope>
</reference>
<sequence>MSNEELCEFVKSRLEVSDDLEKVCNWVVDTCLYKGSHDILVIQPPDPILCRPDLKPTLILFQEIWGYLKIFHIRIHMDKYWVTSYFLQ</sequence>
<dbReference type="Proteomes" id="UP000001646">
    <property type="component" value="Chromosome 1"/>
</dbReference>
<evidence type="ECO:0000313" key="2">
    <source>
        <dbReference type="Proteomes" id="UP000001646"/>
    </source>
</evidence>
<protein>
    <submittedName>
        <fullName evidence="1">Uncharacterized protein</fullName>
    </submittedName>
</protein>
<name>A0A803T8J7_ANOCA</name>
<accession>A0A803T8J7</accession>
<evidence type="ECO:0000313" key="1">
    <source>
        <dbReference type="Ensembl" id="ENSACAP00000031537.1"/>
    </source>
</evidence>
<reference evidence="1" key="3">
    <citation type="submission" date="2025-09" db="UniProtKB">
        <authorList>
            <consortium name="Ensembl"/>
        </authorList>
    </citation>
    <scope>IDENTIFICATION</scope>
</reference>
<dbReference type="Ensembl" id="ENSACAT00000042870.1">
    <property type="protein sequence ID" value="ENSACAP00000031537.1"/>
    <property type="gene ID" value="ENSACAG00000044585.1"/>
</dbReference>
<reference evidence="1 2" key="1">
    <citation type="submission" date="2009-12" db="EMBL/GenBank/DDBJ databases">
        <title>The Genome Sequence of Anolis carolinensis (Green Anole Lizard).</title>
        <authorList>
            <consortium name="The Genome Sequencing Platform"/>
            <person name="Di Palma F."/>
            <person name="Alfoldi J."/>
            <person name="Heiman D."/>
            <person name="Young S."/>
            <person name="Grabherr M."/>
            <person name="Johnson J."/>
            <person name="Lander E.S."/>
            <person name="Lindblad-Toh K."/>
        </authorList>
    </citation>
    <scope>NUCLEOTIDE SEQUENCE [LARGE SCALE GENOMIC DNA]</scope>
    <source>
        <strain evidence="1 2">JBL SC #1</strain>
    </source>
</reference>
<keyword evidence="2" id="KW-1185">Reference proteome</keyword>
<proteinExistence type="predicted"/>